<organism evidence="1">
    <name type="scientific">viral metagenome</name>
    <dbReference type="NCBI Taxonomy" id="1070528"/>
    <lineage>
        <taxon>unclassified sequences</taxon>
        <taxon>metagenomes</taxon>
        <taxon>organismal metagenomes</taxon>
    </lineage>
</organism>
<accession>A0A2V0RGY1</accession>
<sequence>MSAPYNSIYKDISNTASITPDDLEGIVRFGETSYYQHASIIYVEKLFTNNSNRAKFLDFITATLGSNSISGDSSTKEAKSFVLACYFLYTLLYLVHHQNYDGMKRDNLALNIAFSQCWYNTMDDISNFQNIIPGKRKGKANSSWYNVTTIVCTLMQSALFQDYTAALVSRMSDEFFYSNMNLTELMRRNAADNESETTVPVGMDYVPYDLFLGGELRIEELISMLNLEEEYACYPVYVQSTEPATLNSSVKGLAPLSNPNDEVLYGRTVILQMENPRTIGSNSIKFDGIDCVRRQVMEYSPLSNRGQEVRVMHAIGFRVIENMNPNEASSYANVVTMQVDNLAPQPAIVMKIEQSRRDVSDYTIICGDINDLLNMCSYALVDRVRSFSFQNRSPLEPVPKLAHGLGNKFPLNVRALMQELSRILRTIRPSVEYSSAAGGGLAGKMDDTTATLWFMLVTMTDHLVVFHPALDDYNRGKVLNDYAKASRSETLLTVRARIRELASNSGILNEFVQANQAKSVKNWICVTIPLILEKHGVMNDTRLGNIDNVD</sequence>
<comment type="caution">
    <text evidence="1">The sequence shown here is derived from an EMBL/GenBank/DDBJ whole genome shotgun (WGS) entry which is preliminary data.</text>
</comment>
<evidence type="ECO:0000313" key="1">
    <source>
        <dbReference type="EMBL" id="GBH21778.1"/>
    </source>
</evidence>
<dbReference type="AlphaFoldDB" id="A0A2V0RGY1"/>
<name>A0A2V0RGY1_9ZZZZ</name>
<protein>
    <submittedName>
        <fullName evidence="1">Uncharacterized protein</fullName>
    </submittedName>
</protein>
<reference evidence="1" key="1">
    <citation type="submission" date="2017-04" db="EMBL/GenBank/DDBJ databases">
        <title>Unveiling RNA virosphere associated with marine microorganisms.</title>
        <authorList>
            <person name="Urayama S."/>
            <person name="Takaki Y."/>
            <person name="Nishi S."/>
            <person name="Yoshida Y."/>
            <person name="Deguchi S."/>
            <person name="Takai K."/>
            <person name="Nunoura T."/>
        </authorList>
    </citation>
    <scope>NUCLEOTIDE SEQUENCE</scope>
</reference>
<dbReference type="EMBL" id="BDQA01000327">
    <property type="protein sequence ID" value="GBH21778.1"/>
    <property type="molecule type" value="Genomic_RNA"/>
</dbReference>
<proteinExistence type="predicted"/>